<name>A0A2H3T4A8_FUSOX</name>
<evidence type="ECO:0000313" key="1">
    <source>
        <dbReference type="EMBL" id="SCO77750.1"/>
    </source>
</evidence>
<proteinExistence type="predicted"/>
<dbReference type="OrthoDB" id="5055909at2759"/>
<dbReference type="Proteomes" id="UP000219369">
    <property type="component" value="Unassembled WGS sequence"/>
</dbReference>
<sequence>MNPNVEAAGPALHWWLSGCSVPEIFTAPYLMSYPKVKPEFLLERETVLPAAAIGYQASDFLSTGHIYDLVNAFLARRSSEKT</sequence>
<accession>A0A2H3T4A8</accession>
<dbReference type="AlphaFoldDB" id="A0A2H3T4A8"/>
<protein>
    <submittedName>
        <fullName evidence="1">Uncharacterized protein</fullName>
    </submittedName>
</protein>
<reference evidence="2" key="1">
    <citation type="submission" date="2016-09" db="EMBL/GenBank/DDBJ databases">
        <authorList>
            <person name="Guldener U."/>
        </authorList>
    </citation>
    <scope>NUCLEOTIDE SEQUENCE [LARGE SCALE GENOMIC DNA]</scope>
    <source>
        <strain evidence="2">V64-1</strain>
    </source>
</reference>
<evidence type="ECO:0000313" key="2">
    <source>
        <dbReference type="Proteomes" id="UP000219369"/>
    </source>
</evidence>
<organism evidence="1 2">
    <name type="scientific">Fusarium oxysporum</name>
    <name type="common">Fusarium vascular wilt</name>
    <dbReference type="NCBI Taxonomy" id="5507"/>
    <lineage>
        <taxon>Eukaryota</taxon>
        <taxon>Fungi</taxon>
        <taxon>Dikarya</taxon>
        <taxon>Ascomycota</taxon>
        <taxon>Pezizomycotina</taxon>
        <taxon>Sordariomycetes</taxon>
        <taxon>Hypocreomycetidae</taxon>
        <taxon>Hypocreales</taxon>
        <taxon>Nectriaceae</taxon>
        <taxon>Fusarium</taxon>
        <taxon>Fusarium oxysporum species complex</taxon>
    </lineage>
</organism>
<gene>
    <name evidence="1" type="ORF">FRV6_01962</name>
</gene>
<dbReference type="EMBL" id="FMJY01000001">
    <property type="protein sequence ID" value="SCO77750.1"/>
    <property type="molecule type" value="Genomic_DNA"/>
</dbReference>